<accession>A0A0P7BDD4</accession>
<reference evidence="2 3" key="1">
    <citation type="submission" date="2015-09" db="EMBL/GenBank/DDBJ databases">
        <title>Draft genome of a European isolate of the apple canker pathogen Neonectria ditissima.</title>
        <authorList>
            <person name="Gomez-Cortecero A."/>
            <person name="Harrison R.J."/>
            <person name="Armitage A.D."/>
        </authorList>
    </citation>
    <scope>NUCLEOTIDE SEQUENCE [LARGE SCALE GENOMIC DNA]</scope>
    <source>
        <strain evidence="2 3">R09/05</strain>
    </source>
</reference>
<name>A0A0P7BDD4_9HYPO</name>
<proteinExistence type="predicted"/>
<gene>
    <name evidence="2" type="ORF">AK830_g8136</name>
</gene>
<feature type="region of interest" description="Disordered" evidence="1">
    <location>
        <begin position="99"/>
        <end position="127"/>
    </location>
</feature>
<keyword evidence="3" id="KW-1185">Reference proteome</keyword>
<evidence type="ECO:0000313" key="3">
    <source>
        <dbReference type="Proteomes" id="UP000050424"/>
    </source>
</evidence>
<evidence type="ECO:0000313" key="2">
    <source>
        <dbReference type="EMBL" id="KPM38434.1"/>
    </source>
</evidence>
<sequence>MHTRTHTHTHTHTELNRHAAQPKSCGQPKDTGRYLTSDEQLRAVHSRSALHRGTTHTTHARIASHRIASHRSAVHRIASAHQEKGGIVLDRAPAPVTVHETGSSLSLHSTESPASHRAAPACHGQTRSQRLRFGLRG</sequence>
<dbReference type="AlphaFoldDB" id="A0A0P7BDD4"/>
<dbReference type="EMBL" id="LKCW01000134">
    <property type="protein sequence ID" value="KPM38434.1"/>
    <property type="molecule type" value="Genomic_DNA"/>
</dbReference>
<comment type="caution">
    <text evidence="2">The sequence shown here is derived from an EMBL/GenBank/DDBJ whole genome shotgun (WGS) entry which is preliminary data.</text>
</comment>
<protein>
    <submittedName>
        <fullName evidence="2">Uncharacterized protein</fullName>
    </submittedName>
</protein>
<dbReference type="Proteomes" id="UP000050424">
    <property type="component" value="Unassembled WGS sequence"/>
</dbReference>
<evidence type="ECO:0000256" key="1">
    <source>
        <dbReference type="SAM" id="MobiDB-lite"/>
    </source>
</evidence>
<feature type="compositionally biased region" description="Basic residues" evidence="1">
    <location>
        <begin position="1"/>
        <end position="10"/>
    </location>
</feature>
<dbReference type="OrthoDB" id="5599676at2759"/>
<organism evidence="2 3">
    <name type="scientific">Neonectria ditissima</name>
    <dbReference type="NCBI Taxonomy" id="78410"/>
    <lineage>
        <taxon>Eukaryota</taxon>
        <taxon>Fungi</taxon>
        <taxon>Dikarya</taxon>
        <taxon>Ascomycota</taxon>
        <taxon>Pezizomycotina</taxon>
        <taxon>Sordariomycetes</taxon>
        <taxon>Hypocreomycetidae</taxon>
        <taxon>Hypocreales</taxon>
        <taxon>Nectriaceae</taxon>
        <taxon>Neonectria</taxon>
    </lineage>
</organism>
<feature type="region of interest" description="Disordered" evidence="1">
    <location>
        <begin position="1"/>
        <end position="33"/>
    </location>
</feature>
<feature type="compositionally biased region" description="Polar residues" evidence="1">
    <location>
        <begin position="100"/>
        <end position="113"/>
    </location>
</feature>